<dbReference type="CDD" id="cd03062">
    <property type="entry name" value="TRX_Fd_Sucrase"/>
    <property type="match status" value="1"/>
</dbReference>
<feature type="region of interest" description="Disordered" evidence="3">
    <location>
        <begin position="128"/>
        <end position="165"/>
    </location>
</feature>
<reference evidence="4 5" key="1">
    <citation type="journal article" date="2018" name="BMC Genomics">
        <title>Genomic evidence for intraspecific hybridization in a clonal and extremely halotolerant yeast.</title>
        <authorList>
            <person name="Gostincar C."/>
            <person name="Stajich J.E."/>
            <person name="Zupancic J."/>
            <person name="Zalar P."/>
            <person name="Gunde-Cimerman N."/>
        </authorList>
    </citation>
    <scope>NUCLEOTIDE SEQUENCE [LARGE SCALE GENOMIC DNA]</scope>
    <source>
        <strain evidence="4 5">EXF-6651</strain>
    </source>
</reference>
<evidence type="ECO:0000313" key="5">
    <source>
        <dbReference type="Proteomes" id="UP000276864"/>
    </source>
</evidence>
<comment type="similarity">
    <text evidence="1">Belongs to the AIM32 family.</text>
</comment>
<feature type="compositionally biased region" description="Polar residues" evidence="3">
    <location>
        <begin position="128"/>
        <end position="150"/>
    </location>
</feature>
<organism evidence="4 5">
    <name type="scientific">Hortaea werneckii</name>
    <name type="common">Black yeast</name>
    <name type="synonym">Cladosporium werneckii</name>
    <dbReference type="NCBI Taxonomy" id="91943"/>
    <lineage>
        <taxon>Eukaryota</taxon>
        <taxon>Fungi</taxon>
        <taxon>Dikarya</taxon>
        <taxon>Ascomycota</taxon>
        <taxon>Pezizomycotina</taxon>
        <taxon>Dothideomycetes</taxon>
        <taxon>Dothideomycetidae</taxon>
        <taxon>Mycosphaerellales</taxon>
        <taxon>Teratosphaeriaceae</taxon>
        <taxon>Hortaea</taxon>
    </lineage>
</organism>
<protein>
    <recommendedName>
        <fullName evidence="2">Altered inheritance of mitochondria protein 32</fullName>
    </recommendedName>
</protein>
<dbReference type="PANTHER" id="PTHR31902:SF7">
    <property type="entry name" value="ALTERED INHERITANCE OF MITOCHONDRIA PROTEIN 32"/>
    <property type="match status" value="1"/>
</dbReference>
<gene>
    <name evidence="4" type="ORF">D0866_00675</name>
</gene>
<feature type="compositionally biased region" description="Basic and acidic residues" evidence="3">
    <location>
        <begin position="156"/>
        <end position="165"/>
    </location>
</feature>
<dbReference type="Gene3D" id="3.40.30.10">
    <property type="entry name" value="Glutaredoxin"/>
    <property type="match status" value="1"/>
</dbReference>
<dbReference type="Proteomes" id="UP000276864">
    <property type="component" value="Unassembled WGS sequence"/>
</dbReference>
<evidence type="ECO:0000256" key="3">
    <source>
        <dbReference type="SAM" id="MobiDB-lite"/>
    </source>
</evidence>
<accession>A0A3M7BND4</accession>
<dbReference type="Pfam" id="PF06999">
    <property type="entry name" value="Suc_Fer-like"/>
    <property type="match status" value="1"/>
</dbReference>
<name>A0A3M7BND4_HORWE</name>
<evidence type="ECO:0000313" key="4">
    <source>
        <dbReference type="EMBL" id="RMY41313.1"/>
    </source>
</evidence>
<dbReference type="SUPFAM" id="SSF52833">
    <property type="entry name" value="Thioredoxin-like"/>
    <property type="match status" value="1"/>
</dbReference>
<evidence type="ECO:0000256" key="2">
    <source>
        <dbReference type="ARBA" id="ARBA00040895"/>
    </source>
</evidence>
<proteinExistence type="inferred from homology"/>
<evidence type="ECO:0000256" key="1">
    <source>
        <dbReference type="ARBA" id="ARBA00038208"/>
    </source>
</evidence>
<sequence>MSLLRRSARRALQLSTPSLRHRRTFASRIDIPFTPPPVPVIEKCPVPTCPCSAAPDGLQIEREQNINGSMAAYAEQVLLCTGRSDWASRIETEENADGEIVRQLKSFLGPGGKFSDPYHNAMLTNSSIQSSASPTHQNERSSQTASTSRSIPAAKPGKDPSIAREQDAPAIPPASAFLLPSFYHDKLSREQKKILKRQPELQKQFIGARKINEILVLICGHGGRDERCGKLGPILQKEFEDKLQRQNIALLHDAPVAEAEEVNTDVEGYVPTARTGLISHIGGHKWAGNVIVYIPPSFASNPLAGKGIWYGRVGPEHVEGIVAKTIMDGKVIKELFRGGIDQNREIIRL</sequence>
<dbReference type="AlphaFoldDB" id="A0A3M7BND4"/>
<comment type="caution">
    <text evidence="4">The sequence shown here is derived from an EMBL/GenBank/DDBJ whole genome shotgun (WGS) entry which is preliminary data.</text>
</comment>
<dbReference type="EMBL" id="QWIM01000033">
    <property type="protein sequence ID" value="RMY41313.1"/>
    <property type="molecule type" value="Genomic_DNA"/>
</dbReference>
<dbReference type="PANTHER" id="PTHR31902">
    <property type="entry name" value="ACTIN PATCHES DISTAL PROTEIN 1"/>
    <property type="match status" value="1"/>
</dbReference>
<dbReference type="InterPro" id="IPR036249">
    <property type="entry name" value="Thioredoxin-like_sf"/>
</dbReference>
<dbReference type="InterPro" id="IPR009737">
    <property type="entry name" value="Aim32/Apd1-like"/>
</dbReference>